<organism evidence="4 5">
    <name type="scientific">Branchiostoma floridae</name>
    <name type="common">Florida lancelet</name>
    <name type="synonym">Amphioxus</name>
    <dbReference type="NCBI Taxonomy" id="7739"/>
    <lineage>
        <taxon>Eukaryota</taxon>
        <taxon>Metazoa</taxon>
        <taxon>Chordata</taxon>
        <taxon>Cephalochordata</taxon>
        <taxon>Leptocardii</taxon>
        <taxon>Amphioxiformes</taxon>
        <taxon>Branchiostomatidae</taxon>
        <taxon>Branchiostoma</taxon>
    </lineage>
</organism>
<feature type="compositionally biased region" description="Basic and acidic residues" evidence="3">
    <location>
        <begin position="200"/>
        <end position="216"/>
    </location>
</feature>
<dbReference type="KEGG" id="bfo:118416278"/>
<dbReference type="PANTHER" id="PTHR24104:SF50">
    <property type="entry name" value="SMP-30_GLUCONOLACTONASE_LRE-LIKE REGION DOMAIN-CONTAINING PROTEIN"/>
    <property type="match status" value="1"/>
</dbReference>
<protein>
    <submittedName>
        <fullName evidence="5">Uncharacterized protein LOC118416278</fullName>
    </submittedName>
</protein>
<sequence>MASHDDADTAPSGTAYLPKDKVVLAEATSGQMQSNKSNQSATPSSCSGVDAMMDPTRCNSSTKDADASAVVPDDSITPHTPDTRHLEPMSSQNPSLMYSPSTVNQNSGDVENAREPSPMYEQNAASADRADTENARDPSPMYPQNASNPSPEPANEDSLQPTAAANQQDDTIGAAERDGNPFIQPYQDTNEEDSASACRPDNDDCGNRVHSEESVPARRLSSTSNGVPSIQPYAVANQEDCESASSSANCDDNIQPYAVRYQEEDDGNNMPTAGGTAARDGQRDGVDSGDVDISPYAVAYADRHDDGEARTYENVLNPHPMHAPNALHPNPMTALSPRSLSSVEGPDWEVVSEGTAYRSSGHHPQHWSACLLQLLDRHHGLSDEHIHCSNLETVTHHKPFADLYGRQSNTTALYFELHTEAEDTTYAPDVDGCCSSGVGFVPKPTMETANDSSGQTEPPGLPGCVGKIVPSEKIVFGGKGQKPGKFIRNTGVAVSADHEIFVNDMYNQRIQVYSMDGTFLRLFKTEMPGANGRVLPIQPCDVAMDGEGNVLVLGQKVFSSSALFVLKYSLGGDLMTMFDVQCGGSYPNIAVDARNNNIFVEASNKILTFQPNGKLLRSFKTIPGTKSRRFGGKQGMEVESVAVDEEGNIVVTESTFSSPWVHVYSPFGHRLVIFGGFGPGKGELKHPQGICTDTCGHILVSDWGNKRVDMFTSRGEFVRTVVNITHSYGLAVGPGGQLVVTSVINSTVTIFPTRMVVL</sequence>
<proteinExistence type="predicted"/>
<feature type="repeat" description="NHL" evidence="2">
    <location>
        <begin position="473"/>
        <end position="516"/>
    </location>
</feature>
<keyword evidence="4" id="KW-1185">Reference proteome</keyword>
<accession>A0A9J7L6J6</accession>
<dbReference type="InterPro" id="IPR050952">
    <property type="entry name" value="TRIM-NHL_E3_ligases"/>
</dbReference>
<feature type="region of interest" description="Disordered" evidence="3">
    <location>
        <begin position="264"/>
        <end position="291"/>
    </location>
</feature>
<dbReference type="RefSeq" id="XP_035677259.1">
    <property type="nucleotide sequence ID" value="XM_035821366.1"/>
</dbReference>
<keyword evidence="1" id="KW-0677">Repeat</keyword>
<feature type="compositionally biased region" description="Polar residues" evidence="3">
    <location>
        <begin position="157"/>
        <end position="170"/>
    </location>
</feature>
<dbReference type="PROSITE" id="PS51125">
    <property type="entry name" value="NHL"/>
    <property type="match status" value="2"/>
</dbReference>
<feature type="compositionally biased region" description="Polar residues" evidence="3">
    <location>
        <begin position="89"/>
        <end position="109"/>
    </location>
</feature>
<evidence type="ECO:0000313" key="5">
    <source>
        <dbReference type="RefSeq" id="XP_035677259.1"/>
    </source>
</evidence>
<evidence type="ECO:0000256" key="1">
    <source>
        <dbReference type="ARBA" id="ARBA00022737"/>
    </source>
</evidence>
<dbReference type="AlphaFoldDB" id="A0A9J7L6J6"/>
<reference evidence="5" key="2">
    <citation type="submission" date="2025-08" db="UniProtKB">
        <authorList>
            <consortium name="RefSeq"/>
        </authorList>
    </citation>
    <scope>IDENTIFICATION</scope>
    <source>
        <strain evidence="5">S238N-H82</strain>
        <tissue evidence="5">Testes</tissue>
    </source>
</reference>
<dbReference type="GeneID" id="118416278"/>
<reference evidence="4" key="1">
    <citation type="journal article" date="2020" name="Nat. Ecol. Evol.">
        <title>Deeply conserved synteny resolves early events in vertebrate evolution.</title>
        <authorList>
            <person name="Simakov O."/>
            <person name="Marletaz F."/>
            <person name="Yue J.X."/>
            <person name="O'Connell B."/>
            <person name="Jenkins J."/>
            <person name="Brandt A."/>
            <person name="Calef R."/>
            <person name="Tung C.H."/>
            <person name="Huang T.K."/>
            <person name="Schmutz J."/>
            <person name="Satoh N."/>
            <person name="Yu J.K."/>
            <person name="Putnam N.H."/>
            <person name="Green R.E."/>
            <person name="Rokhsar D.S."/>
        </authorList>
    </citation>
    <scope>NUCLEOTIDE SEQUENCE [LARGE SCALE GENOMIC DNA]</scope>
    <source>
        <strain evidence="4">S238N-H82</strain>
    </source>
</reference>
<dbReference type="PANTHER" id="PTHR24104">
    <property type="entry name" value="E3 UBIQUITIN-PROTEIN LIGASE NHLRC1-RELATED"/>
    <property type="match status" value="1"/>
</dbReference>
<feature type="region of interest" description="Disordered" evidence="3">
    <location>
        <begin position="28"/>
        <end position="230"/>
    </location>
</feature>
<dbReference type="Proteomes" id="UP000001554">
    <property type="component" value="Chromosome 5"/>
</dbReference>
<feature type="compositionally biased region" description="Polar residues" evidence="3">
    <location>
        <begin position="28"/>
        <end position="47"/>
    </location>
</feature>
<evidence type="ECO:0000313" key="4">
    <source>
        <dbReference type="Proteomes" id="UP000001554"/>
    </source>
</evidence>
<dbReference type="FunFam" id="2.120.10.30:FF:000064">
    <property type="entry name" value="Uncharacterized protein"/>
    <property type="match status" value="1"/>
</dbReference>
<dbReference type="SUPFAM" id="SSF101898">
    <property type="entry name" value="NHL repeat"/>
    <property type="match status" value="1"/>
</dbReference>
<dbReference type="OrthoDB" id="6105938at2759"/>
<dbReference type="InterPro" id="IPR001258">
    <property type="entry name" value="NHL_repeat"/>
</dbReference>
<evidence type="ECO:0000256" key="2">
    <source>
        <dbReference type="PROSITE-ProRule" id="PRU00504"/>
    </source>
</evidence>
<name>A0A9J7L6J6_BRAFL</name>
<feature type="repeat" description="NHL" evidence="2">
    <location>
        <begin position="673"/>
        <end position="714"/>
    </location>
</feature>
<evidence type="ECO:0000256" key="3">
    <source>
        <dbReference type="SAM" id="MobiDB-lite"/>
    </source>
</evidence>
<dbReference type="Gene3D" id="2.120.10.30">
    <property type="entry name" value="TolB, C-terminal domain"/>
    <property type="match status" value="1"/>
</dbReference>
<dbReference type="InterPro" id="IPR011042">
    <property type="entry name" value="6-blade_b-propeller_TolB-like"/>
</dbReference>
<gene>
    <name evidence="5" type="primary">LOC118416278</name>
</gene>